<protein>
    <submittedName>
        <fullName evidence="1">Uncharacterized protein</fullName>
    </submittedName>
</protein>
<dbReference type="AlphaFoldDB" id="A0A6M3ZNL5"/>
<sequence>MIGLKVSRYIECQVQQITGQRYLPGYSSNEAQYQALMNAGVQVAQANHYTVGVALTDAQIAELKTDIVWLVKQNVTLADGSTQEVLVPQVYIHASNVEVTGQGTLIEGNNVAFQAAQDIVKSGGTIAGRQSVSLAGNNVQNLGGRISGGAVTVAAAQDVNNLGGAIDGSSSVTLAAGRDINVNNTSVNTAVGLSISLTKIKRPPVFYRRAFLRLPATC</sequence>
<evidence type="ECO:0000313" key="1">
    <source>
        <dbReference type="EMBL" id="QJQ00175.1"/>
    </source>
</evidence>
<evidence type="ECO:0000313" key="2">
    <source>
        <dbReference type="Proteomes" id="UP000501648"/>
    </source>
</evidence>
<name>A0A6M3ZNL5_9BURK</name>
<accession>A0A6M3ZNL5</accession>
<organism evidence="1 2">
    <name type="scientific">Herbaspirillum rubrisubalbicans Os34</name>
    <dbReference type="NCBI Taxonomy" id="1235827"/>
    <lineage>
        <taxon>Bacteria</taxon>
        <taxon>Pseudomonadati</taxon>
        <taxon>Pseudomonadota</taxon>
        <taxon>Betaproteobacteria</taxon>
        <taxon>Burkholderiales</taxon>
        <taxon>Oxalobacteraceae</taxon>
        <taxon>Herbaspirillum</taxon>
    </lineage>
</organism>
<proteinExistence type="predicted"/>
<reference evidence="1 2" key="1">
    <citation type="journal article" date="2012" name="J. Bacteriol.">
        <title>Genome sequence of the pathogenic Herbaspirillum seropedicae strain Os34, isolated from rice roots.</title>
        <authorList>
            <person name="Ye W."/>
            <person name="Ye S."/>
            <person name="Liu J."/>
            <person name="Chang S."/>
            <person name="Chen M."/>
            <person name="Zhu B."/>
            <person name="Guo L."/>
            <person name="An Q."/>
        </authorList>
    </citation>
    <scope>NUCLEOTIDE SEQUENCE [LARGE SCALE GENOMIC DNA]</scope>
    <source>
        <strain evidence="1 2">Os34</strain>
    </source>
</reference>
<gene>
    <name evidence="1" type="ORF">C798_07995</name>
</gene>
<dbReference type="EMBL" id="CP008956">
    <property type="protein sequence ID" value="QJQ00175.1"/>
    <property type="molecule type" value="Genomic_DNA"/>
</dbReference>
<dbReference type="Proteomes" id="UP000501648">
    <property type="component" value="Chromosome"/>
</dbReference>